<feature type="transmembrane region" description="Helical" evidence="7">
    <location>
        <begin position="138"/>
        <end position="160"/>
    </location>
</feature>
<evidence type="ECO:0000256" key="7">
    <source>
        <dbReference type="RuleBase" id="RU363032"/>
    </source>
</evidence>
<feature type="transmembrane region" description="Helical" evidence="7">
    <location>
        <begin position="309"/>
        <end position="330"/>
    </location>
</feature>
<dbReference type="STRING" id="479434.Sthe_3040"/>
<keyword evidence="4 7" id="KW-0812">Transmembrane</keyword>
<evidence type="ECO:0000256" key="3">
    <source>
        <dbReference type="ARBA" id="ARBA00022475"/>
    </source>
</evidence>
<proteinExistence type="inferred from homology"/>
<evidence type="ECO:0000256" key="4">
    <source>
        <dbReference type="ARBA" id="ARBA00022692"/>
    </source>
</evidence>
<dbReference type="PANTHER" id="PTHR43163:SF6">
    <property type="entry name" value="DIPEPTIDE TRANSPORT SYSTEM PERMEASE PROTEIN DPPB-RELATED"/>
    <property type="match status" value="1"/>
</dbReference>
<dbReference type="HOGENOM" id="CLU_036879_0_0_0"/>
<dbReference type="InterPro" id="IPR035906">
    <property type="entry name" value="MetI-like_sf"/>
</dbReference>
<keyword evidence="3" id="KW-1003">Cell membrane</keyword>
<comment type="subcellular location">
    <subcellularLocation>
        <location evidence="1 7">Cell membrane</location>
        <topology evidence="1 7">Multi-pass membrane protein</topology>
    </subcellularLocation>
</comment>
<evidence type="ECO:0000256" key="5">
    <source>
        <dbReference type="ARBA" id="ARBA00022989"/>
    </source>
</evidence>
<dbReference type="PROSITE" id="PS50928">
    <property type="entry name" value="ABC_TM1"/>
    <property type="match status" value="1"/>
</dbReference>
<dbReference type="Pfam" id="PF19300">
    <property type="entry name" value="BPD_transp_1_N"/>
    <property type="match status" value="1"/>
</dbReference>
<dbReference type="InterPro" id="IPR045621">
    <property type="entry name" value="BPD_transp_1_N"/>
</dbReference>
<gene>
    <name evidence="9" type="ordered locus">Sthe_3040</name>
</gene>
<feature type="domain" description="ABC transmembrane type-1" evidence="8">
    <location>
        <begin position="98"/>
        <end position="327"/>
    </location>
</feature>
<dbReference type="AlphaFoldDB" id="D1C9E9"/>
<evidence type="ECO:0000256" key="6">
    <source>
        <dbReference type="ARBA" id="ARBA00023136"/>
    </source>
</evidence>
<reference evidence="10" key="1">
    <citation type="submission" date="2009-11" db="EMBL/GenBank/DDBJ databases">
        <title>The complete chromosome 2 of Sphaerobacter thermophilus DSM 20745.</title>
        <authorList>
            <person name="Lucas S."/>
            <person name="Copeland A."/>
            <person name="Lapidus A."/>
            <person name="Glavina del Rio T."/>
            <person name="Dalin E."/>
            <person name="Tice H."/>
            <person name="Bruce D."/>
            <person name="Goodwin L."/>
            <person name="Pitluck S."/>
            <person name="Kyrpides N."/>
            <person name="Mavromatis K."/>
            <person name="Ivanova N."/>
            <person name="Mikhailova N."/>
            <person name="LaButti K.M."/>
            <person name="Clum A."/>
            <person name="Sun H.I."/>
            <person name="Brettin T."/>
            <person name="Detter J.C."/>
            <person name="Han C."/>
            <person name="Larimer F."/>
            <person name="Land M."/>
            <person name="Hauser L."/>
            <person name="Markowitz V."/>
            <person name="Cheng J.F."/>
            <person name="Hugenholtz P."/>
            <person name="Woyke T."/>
            <person name="Wu D."/>
            <person name="Steenblock K."/>
            <person name="Schneider S."/>
            <person name="Pukall R."/>
            <person name="Goeker M."/>
            <person name="Klenk H.P."/>
            <person name="Eisen J.A."/>
        </authorList>
    </citation>
    <scope>NUCLEOTIDE SEQUENCE [LARGE SCALE GENOMIC DNA]</scope>
    <source>
        <strain evidence="10">ATCC 49802 / DSM 20745 / S 6022</strain>
    </source>
</reference>
<dbReference type="SUPFAM" id="SSF161098">
    <property type="entry name" value="MetI-like"/>
    <property type="match status" value="1"/>
</dbReference>
<dbReference type="Gene3D" id="1.10.3720.10">
    <property type="entry name" value="MetI-like"/>
    <property type="match status" value="1"/>
</dbReference>
<reference evidence="9 10" key="2">
    <citation type="journal article" date="2010" name="Stand. Genomic Sci.">
        <title>Complete genome sequence of Desulfohalobium retbaense type strain (HR(100)).</title>
        <authorList>
            <person name="Spring S."/>
            <person name="Nolan M."/>
            <person name="Lapidus A."/>
            <person name="Glavina Del Rio T."/>
            <person name="Copeland A."/>
            <person name="Tice H."/>
            <person name="Cheng J.F."/>
            <person name="Lucas S."/>
            <person name="Land M."/>
            <person name="Chen F."/>
            <person name="Bruce D."/>
            <person name="Goodwin L."/>
            <person name="Pitluck S."/>
            <person name="Ivanova N."/>
            <person name="Mavromatis K."/>
            <person name="Mikhailova N."/>
            <person name="Pati A."/>
            <person name="Chen A."/>
            <person name="Palaniappan K."/>
            <person name="Hauser L."/>
            <person name="Chang Y.J."/>
            <person name="Jeffries C.D."/>
            <person name="Munk C."/>
            <person name="Kiss H."/>
            <person name="Chain P."/>
            <person name="Han C."/>
            <person name="Brettin T."/>
            <person name="Detter J.C."/>
            <person name="Schuler E."/>
            <person name="Goker M."/>
            <person name="Rohde M."/>
            <person name="Bristow J."/>
            <person name="Eisen J.A."/>
            <person name="Markowitz V."/>
            <person name="Hugenholtz P."/>
            <person name="Kyrpides N.C."/>
            <person name="Klenk H.P."/>
        </authorList>
    </citation>
    <scope>NUCLEOTIDE SEQUENCE [LARGE SCALE GENOMIC DNA]</scope>
    <source>
        <strain evidence="10">ATCC 49802 / DSM 20745 / S 6022</strain>
    </source>
</reference>
<dbReference type="GO" id="GO:0005886">
    <property type="term" value="C:plasma membrane"/>
    <property type="evidence" value="ECO:0007669"/>
    <property type="project" value="UniProtKB-SubCell"/>
</dbReference>
<keyword evidence="6 7" id="KW-0472">Membrane</keyword>
<evidence type="ECO:0000313" key="9">
    <source>
        <dbReference type="EMBL" id="ACZ40442.1"/>
    </source>
</evidence>
<dbReference type="KEGG" id="sti:Sthe_3040"/>
<feature type="transmembrane region" description="Helical" evidence="7">
    <location>
        <begin position="12"/>
        <end position="31"/>
    </location>
</feature>
<protein>
    <submittedName>
        <fullName evidence="9">Binding-protein-dependent transport systems inner membrane component</fullName>
    </submittedName>
</protein>
<evidence type="ECO:0000256" key="2">
    <source>
        <dbReference type="ARBA" id="ARBA00022448"/>
    </source>
</evidence>
<name>D1C9E9_SPHTD</name>
<evidence type="ECO:0000313" key="10">
    <source>
        <dbReference type="Proteomes" id="UP000002027"/>
    </source>
</evidence>
<keyword evidence="5 7" id="KW-1133">Transmembrane helix</keyword>
<dbReference type="EMBL" id="CP001824">
    <property type="protein sequence ID" value="ACZ40442.1"/>
    <property type="molecule type" value="Genomic_DNA"/>
</dbReference>
<keyword evidence="10" id="KW-1185">Reference proteome</keyword>
<dbReference type="InParanoid" id="D1C9E9"/>
<dbReference type="RefSeq" id="WP_012873477.1">
    <property type="nucleotide sequence ID" value="NC_013524.1"/>
</dbReference>
<dbReference type="PANTHER" id="PTHR43163">
    <property type="entry name" value="DIPEPTIDE TRANSPORT SYSTEM PERMEASE PROTEIN DPPB-RELATED"/>
    <property type="match status" value="1"/>
</dbReference>
<evidence type="ECO:0000256" key="1">
    <source>
        <dbReference type="ARBA" id="ARBA00004651"/>
    </source>
</evidence>
<comment type="similarity">
    <text evidence="7">Belongs to the binding-protein-dependent transport system permease family.</text>
</comment>
<accession>D1C9E9</accession>
<evidence type="ECO:0000259" key="8">
    <source>
        <dbReference type="PROSITE" id="PS50928"/>
    </source>
</evidence>
<dbReference type="InterPro" id="IPR000515">
    <property type="entry name" value="MetI-like"/>
</dbReference>
<dbReference type="CDD" id="cd06261">
    <property type="entry name" value="TM_PBP2"/>
    <property type="match status" value="1"/>
</dbReference>
<sequence length="336" mass="36337">MRAARIVERLIATGVLMLAIAVFVFFFMRYLPGDPVDLIMGQEGNVSQEQIDLLKAQYRLDQPLHVQLSSYLSGVLQGDLGTSIVQRKPVTGLIMDRFPATIELALGALLFALAVALPIGTLSAYWRNSPVDRLSMAGAFVGISMPGFWLGIVLIMLFAVHLKWLPVGGRATIGLEPEHVTGLYVLDSILTRDGKALVDSLKHLVLPSVTLGAVMAALLARVVRSSMLEALSQDYVRLARAKGLHELVVVGKHALRNALIPTVTILGLEVGTLLGGNMIVETVFSWPGIGRLVVDAIFARDYPLVQGVVIIYACTFALANLAVDIAYTYLNPKIAL</sequence>
<organism evidence="9 10">
    <name type="scientific">Sphaerobacter thermophilus (strain ATCC 49802 / DSM 20745 / KCCM 41009 / NCIMB 13125 / S 6022)</name>
    <dbReference type="NCBI Taxonomy" id="479434"/>
    <lineage>
        <taxon>Bacteria</taxon>
        <taxon>Pseudomonadati</taxon>
        <taxon>Thermomicrobiota</taxon>
        <taxon>Thermomicrobia</taxon>
        <taxon>Sphaerobacterales</taxon>
        <taxon>Sphaerobacterineae</taxon>
        <taxon>Sphaerobacteraceae</taxon>
        <taxon>Sphaerobacter</taxon>
    </lineage>
</organism>
<feature type="transmembrane region" description="Helical" evidence="7">
    <location>
        <begin position="104"/>
        <end position="126"/>
    </location>
</feature>
<keyword evidence="2 7" id="KW-0813">Transport</keyword>
<dbReference type="eggNOG" id="COG0601">
    <property type="taxonomic scope" value="Bacteria"/>
</dbReference>
<dbReference type="OrthoDB" id="9772184at2"/>
<feature type="transmembrane region" description="Helical" evidence="7">
    <location>
        <begin position="204"/>
        <end position="223"/>
    </location>
</feature>
<dbReference type="Proteomes" id="UP000002027">
    <property type="component" value="Chromosome 2"/>
</dbReference>
<dbReference type="GO" id="GO:0055085">
    <property type="term" value="P:transmembrane transport"/>
    <property type="evidence" value="ECO:0007669"/>
    <property type="project" value="InterPro"/>
</dbReference>
<dbReference type="Pfam" id="PF00528">
    <property type="entry name" value="BPD_transp_1"/>
    <property type="match status" value="1"/>
</dbReference>